<accession>R1ENH5</accession>
<dbReference type="Gene3D" id="1.10.10.10">
    <property type="entry name" value="Winged helix-like DNA-binding domain superfamily/Winged helix DNA-binding domain"/>
    <property type="match status" value="1"/>
</dbReference>
<dbReference type="eggNOG" id="ENOG502SGIT">
    <property type="taxonomic scope" value="Eukaryota"/>
</dbReference>
<dbReference type="InterPro" id="IPR036390">
    <property type="entry name" value="WH_DNA-bd_sf"/>
</dbReference>
<reference evidence="2" key="1">
    <citation type="journal article" date="2013" name="Genome Announc.">
        <title>Draft genome sequence of Neofusicoccum parvum isolate UCR-NP2, a fungal vascular pathogen associated with grapevine cankers.</title>
        <authorList>
            <person name="Blanco-Ulate B."/>
            <person name="Rolshausen P."/>
            <person name="Cantu D."/>
        </authorList>
    </citation>
    <scope>NUCLEOTIDE SEQUENCE [LARGE SCALE GENOMIC DNA]</scope>
    <source>
        <strain evidence="2">UCR-NP2</strain>
    </source>
</reference>
<dbReference type="Pfam" id="PF11625">
    <property type="entry name" value="DUF3253"/>
    <property type="match status" value="1"/>
</dbReference>
<dbReference type="AlphaFoldDB" id="R1ENH5"/>
<dbReference type="OrthoDB" id="2563170at2759"/>
<evidence type="ECO:0008006" key="3">
    <source>
        <dbReference type="Google" id="ProtNLM"/>
    </source>
</evidence>
<proteinExistence type="predicted"/>
<organism evidence="1 2">
    <name type="scientific">Botryosphaeria parva (strain UCR-NP2)</name>
    <name type="common">Grapevine canker fungus</name>
    <name type="synonym">Neofusicoccum parvum</name>
    <dbReference type="NCBI Taxonomy" id="1287680"/>
    <lineage>
        <taxon>Eukaryota</taxon>
        <taxon>Fungi</taxon>
        <taxon>Dikarya</taxon>
        <taxon>Ascomycota</taxon>
        <taxon>Pezizomycotina</taxon>
        <taxon>Dothideomycetes</taxon>
        <taxon>Dothideomycetes incertae sedis</taxon>
        <taxon>Botryosphaeriales</taxon>
        <taxon>Botryosphaeriaceae</taxon>
        <taxon>Neofusicoccum</taxon>
    </lineage>
</organism>
<name>R1ENH5_BOTPV</name>
<dbReference type="KEGG" id="npa:UCRNP2_3884"/>
<sequence length="99" mass="10978">MEPADALLRARLHAVLVQRHHPKTICPSEAARSLSPQELAEIGVREWRDAMPAIRRLVFDARAAGEVEVLQRGAVVGQEVPADAIRGPIRVRRVQESKT</sequence>
<protein>
    <recommendedName>
        <fullName evidence="3">DUF3253 domain-containing protein</fullName>
    </recommendedName>
</protein>
<dbReference type="InterPro" id="IPR021660">
    <property type="entry name" value="DUF3253"/>
</dbReference>
<dbReference type="Proteomes" id="UP000013521">
    <property type="component" value="Unassembled WGS sequence"/>
</dbReference>
<dbReference type="HOGENOM" id="CLU_136716_0_0_1"/>
<dbReference type="OMA" id="WPKTICP"/>
<dbReference type="InterPro" id="IPR036388">
    <property type="entry name" value="WH-like_DNA-bd_sf"/>
</dbReference>
<gene>
    <name evidence="1" type="ORF">UCRNP2_3884</name>
</gene>
<dbReference type="EMBL" id="KB916084">
    <property type="protein sequence ID" value="EOD49353.1"/>
    <property type="molecule type" value="Genomic_DNA"/>
</dbReference>
<evidence type="ECO:0000313" key="1">
    <source>
        <dbReference type="EMBL" id="EOD49353.1"/>
    </source>
</evidence>
<dbReference type="SUPFAM" id="SSF46785">
    <property type="entry name" value="Winged helix' DNA-binding domain"/>
    <property type="match status" value="1"/>
</dbReference>
<evidence type="ECO:0000313" key="2">
    <source>
        <dbReference type="Proteomes" id="UP000013521"/>
    </source>
</evidence>